<sequence length="512" mass="52215">MTASSPDRFDFFAPPRQTGGRHARPEPGARGGGRHRSTAPGADPTAGSVSGSLSGPVAGPPSAAGPDPRVPAQTSRRAPAHARTGPARPAFPARPHAQQSQVQPPPPGAAETTAPAPLAGFAPGANTHGANSANTPGADLPGATAPAQVPTQAGARRSETPRVRRQRISLATPGTDGAGEGRRASRPAAPLPASTADIPDDLPDELAAADDPAESAEQGEDSRILVASGAEGLGRFDLGTVPASVTPPPTWRKAAWFASLSSGAVVVALLVAGTLFVGPGNPTNTAEGWPDRHGAVAPLIPDDTTDRGGRQAPEGSDDSSDSSDSSQPSDSSEAARTSDESSSAGGDTPNTADPLRNPPGQSSSPSASETPDPSAPSESAPGSSGPSSPSSSTPTKPPSTPAPTETATPVYFSNSHDPEVMAKRSQAFLDQVTEDPQAAHELTSGQLREQGPQRLERAYAGIAYFEVTHIYIDQNEGITENTVRVTYEDGSTEEQTRQLTFDDDEKISADGT</sequence>
<comment type="caution">
    <text evidence="2">The sequence shown here is derived from an EMBL/GenBank/DDBJ whole genome shotgun (WGS) entry which is preliminary data.</text>
</comment>
<feature type="region of interest" description="Disordered" evidence="1">
    <location>
        <begin position="1"/>
        <end position="227"/>
    </location>
</feature>
<accession>A0A660CKW1</accession>
<dbReference type="AlphaFoldDB" id="A0A660CKW1"/>
<feature type="compositionally biased region" description="Low complexity" evidence="1">
    <location>
        <begin position="82"/>
        <end position="97"/>
    </location>
</feature>
<feature type="compositionally biased region" description="Low complexity" evidence="1">
    <location>
        <begin position="358"/>
        <end position="394"/>
    </location>
</feature>
<feature type="compositionally biased region" description="Acidic residues" evidence="1">
    <location>
        <begin position="198"/>
        <end position="219"/>
    </location>
</feature>
<protein>
    <submittedName>
        <fullName evidence="2">Uncharacterized protein</fullName>
    </submittedName>
</protein>
<feature type="compositionally biased region" description="Low complexity" evidence="1">
    <location>
        <begin position="109"/>
        <end position="125"/>
    </location>
</feature>
<feature type="region of interest" description="Disordered" evidence="1">
    <location>
        <begin position="280"/>
        <end position="416"/>
    </location>
</feature>
<organism evidence="2 3">
    <name type="scientific">Prauserella rugosa</name>
    <dbReference type="NCBI Taxonomy" id="43354"/>
    <lineage>
        <taxon>Bacteria</taxon>
        <taxon>Bacillati</taxon>
        <taxon>Actinomycetota</taxon>
        <taxon>Actinomycetes</taxon>
        <taxon>Pseudonocardiales</taxon>
        <taxon>Pseudonocardiaceae</taxon>
        <taxon>Prauserella</taxon>
    </lineage>
</organism>
<feature type="region of interest" description="Disordered" evidence="1">
    <location>
        <begin position="489"/>
        <end position="512"/>
    </location>
</feature>
<dbReference type="Proteomes" id="UP000317303">
    <property type="component" value="Unassembled WGS sequence"/>
</dbReference>
<dbReference type="OrthoDB" id="3677000at2"/>
<proteinExistence type="predicted"/>
<keyword evidence="3" id="KW-1185">Reference proteome</keyword>
<feature type="compositionally biased region" description="Polar residues" evidence="1">
    <location>
        <begin position="340"/>
        <end position="351"/>
    </location>
</feature>
<evidence type="ECO:0000313" key="3">
    <source>
        <dbReference type="Proteomes" id="UP000317303"/>
    </source>
</evidence>
<reference evidence="2 3" key="1">
    <citation type="submission" date="2019-07" db="EMBL/GenBank/DDBJ databases">
        <title>R&amp;d 2014.</title>
        <authorList>
            <person name="Klenk H.-P."/>
        </authorList>
    </citation>
    <scope>NUCLEOTIDE SEQUENCE [LARGE SCALE GENOMIC DNA]</scope>
    <source>
        <strain evidence="2 3">DSM 43194</strain>
    </source>
</reference>
<feature type="compositionally biased region" description="Low complexity" evidence="1">
    <location>
        <begin position="186"/>
        <end position="197"/>
    </location>
</feature>
<feature type="compositionally biased region" description="Low complexity" evidence="1">
    <location>
        <begin position="46"/>
        <end position="66"/>
    </location>
</feature>
<dbReference type="EMBL" id="VLJV01000001">
    <property type="protein sequence ID" value="TWH22299.1"/>
    <property type="molecule type" value="Genomic_DNA"/>
</dbReference>
<evidence type="ECO:0000313" key="2">
    <source>
        <dbReference type="EMBL" id="TWH22299.1"/>
    </source>
</evidence>
<feature type="compositionally biased region" description="Low complexity" evidence="1">
    <location>
        <begin position="322"/>
        <end position="332"/>
    </location>
</feature>
<gene>
    <name evidence="2" type="ORF">JD82_04176</name>
</gene>
<dbReference type="RefSeq" id="WP_051757887.1">
    <property type="nucleotide sequence ID" value="NZ_JOIJ01000010.1"/>
</dbReference>
<evidence type="ECO:0000256" key="1">
    <source>
        <dbReference type="SAM" id="MobiDB-lite"/>
    </source>
</evidence>
<name>A0A660CKW1_9PSEU</name>